<dbReference type="CDD" id="cd12148">
    <property type="entry name" value="fungal_TF_MHR"/>
    <property type="match status" value="1"/>
</dbReference>
<dbReference type="PROSITE" id="PS50048">
    <property type="entry name" value="ZN2_CY6_FUNGAL_2"/>
    <property type="match status" value="1"/>
</dbReference>
<dbReference type="Pfam" id="PF04082">
    <property type="entry name" value="Fungal_trans"/>
    <property type="match status" value="1"/>
</dbReference>
<dbReference type="EMBL" id="JPOX01000011">
    <property type="protein sequence ID" value="KFX48880.1"/>
    <property type="molecule type" value="Genomic_DNA"/>
</dbReference>
<dbReference type="InterPro" id="IPR001138">
    <property type="entry name" value="Zn2Cys6_DnaBD"/>
</dbReference>
<dbReference type="SUPFAM" id="SSF57701">
    <property type="entry name" value="Zn2/Cys6 DNA-binding domain"/>
    <property type="match status" value="1"/>
</dbReference>
<evidence type="ECO:0000256" key="1">
    <source>
        <dbReference type="ARBA" id="ARBA00022723"/>
    </source>
</evidence>
<dbReference type="GO" id="GO:0000978">
    <property type="term" value="F:RNA polymerase II cis-regulatory region sequence-specific DNA binding"/>
    <property type="evidence" value="ECO:0007669"/>
    <property type="project" value="TreeGrafter"/>
</dbReference>
<organism evidence="7">
    <name type="scientific">Talaromyces marneffei PM1</name>
    <dbReference type="NCBI Taxonomy" id="1077442"/>
    <lineage>
        <taxon>Eukaryota</taxon>
        <taxon>Fungi</taxon>
        <taxon>Dikarya</taxon>
        <taxon>Ascomycota</taxon>
        <taxon>Pezizomycotina</taxon>
        <taxon>Eurotiomycetes</taxon>
        <taxon>Eurotiomycetidae</taxon>
        <taxon>Eurotiales</taxon>
        <taxon>Trichocomaceae</taxon>
        <taxon>Talaromyces</taxon>
        <taxon>Talaromyces sect. Talaromyces</taxon>
    </lineage>
</organism>
<dbReference type="SMART" id="SM00066">
    <property type="entry name" value="GAL4"/>
    <property type="match status" value="1"/>
</dbReference>
<reference key="1">
    <citation type="journal article" date="2014" name="PLoS Genet.">
        <title>Signature Gene Expression Reveals Novel Clues to the Molecular Mechanisms of Dimorphic Transition in Penicillium marneffei.</title>
        <authorList>
            <person name="Yang E."/>
            <person name="Wang G."/>
            <person name="Cai J."/>
            <person name="Woo P.C."/>
            <person name="Lau S.K."/>
            <person name="Yuen K.-Y."/>
            <person name="Chow W.-N."/>
            <person name="Lin X."/>
        </authorList>
    </citation>
    <scope>NUCLEOTIDE SEQUENCE [LARGE SCALE GENOMIC DNA]</scope>
    <source>
        <strain>PM1</strain>
    </source>
</reference>
<dbReference type="Gene3D" id="4.10.240.10">
    <property type="entry name" value="Zn(2)-C6 fungal-type DNA-binding domain"/>
    <property type="match status" value="1"/>
</dbReference>
<dbReference type="InterPro" id="IPR007219">
    <property type="entry name" value="XnlR_reg_dom"/>
</dbReference>
<dbReference type="Pfam" id="PF00172">
    <property type="entry name" value="Zn_clus"/>
    <property type="match status" value="1"/>
</dbReference>
<keyword evidence="4" id="KW-0804">Transcription</keyword>
<dbReference type="CDD" id="cd00067">
    <property type="entry name" value="GAL4"/>
    <property type="match status" value="1"/>
</dbReference>
<keyword evidence="1" id="KW-0479">Metal-binding</keyword>
<evidence type="ECO:0000256" key="2">
    <source>
        <dbReference type="ARBA" id="ARBA00023015"/>
    </source>
</evidence>
<comment type="caution">
    <text evidence="7">The sequence shown here is derived from an EMBL/GenBank/DDBJ whole genome shotgun (WGS) entry which is preliminary data.</text>
</comment>
<reference evidence="7" key="2">
    <citation type="journal article" date="2014" name="PLoS Genet.">
        <title>Signature gene expression reveals novel clues to the molecular mechanisms of dimorphic transition in Penicillium marneffei.</title>
        <authorList>
            <person name="Yang E."/>
            <person name="Wang G."/>
            <person name="Cai J."/>
            <person name="Woo P.C."/>
            <person name="Lau S.K."/>
            <person name="Yuen K.-Y."/>
            <person name="Chow W.-N."/>
            <person name="Lin X."/>
        </authorList>
    </citation>
    <scope>NUCLEOTIDE SEQUENCE</scope>
    <source>
        <strain evidence="7">PM1</strain>
    </source>
</reference>
<evidence type="ECO:0000256" key="3">
    <source>
        <dbReference type="ARBA" id="ARBA00023125"/>
    </source>
</evidence>
<evidence type="ECO:0000313" key="7">
    <source>
        <dbReference type="EMBL" id="KFX48880.1"/>
    </source>
</evidence>
<accession>A0A093V9N9</accession>
<keyword evidence="5" id="KW-0539">Nucleus</keyword>
<sequence>MNRTGTVGSRLITLDYLGASPLLSRRLSDNLSRHSLLLMRCSRWISDMPRPKVRPEDRQRSSKACLPCQASKIRCDAQTPCISCVRRDRSSTCTYGESHRRRLPRARRTGEVRFASFTSSADGPPASLRARTLNESTNRCPEGNGGIQLPISISEAPSVQSPECTESRLLLSSKGEKVYIGETSSLSFLQFLRGIMKQYMGPSSFTENGPVNVMLEAETSVNRNITFEESLTTKEELIQTYFEVTSGFFDLFDKDDILKLLQIEASSSGRRINREEMAVLYLVIAIGGQCRGSHISDFQYATKYFSMGQQYAFEGMLRDPSINMLRVFLLMAFYMLGACHRNAAYMYLGVASKAAAALGLHIGAQARGLSTDEAKTRWRTYKSLRVFDLVVSFLLGRPASSVPSNHDDMTRREDLDPQSIAVLAAYNGSILMEEIFKHLKRVNSGFDVPTAEAFLRRLRQWINGLPRNFRQISFDGELETLSVSRETAVVILTTRSFLISHLMSRLKESSIVASNPTSPTASGTTEQQRTSPQLAHVCIGAATYMANMCEKAMLSGLLLRNMCIMKAWVFAAGLILGFSLFAYDDIESRNETESAFQSARYVLQNLANLSPQARQYDEILTSFAEAIVKHRQQTLSARQKIADRYIDCVLDIGVATSMEPQPHRQGRSTDGGGYSGTWEELQADTQMSRSSISGIGVEDRCMHRVDGSDSDIAADVDLDGFNVLPFDDGASFSIDYEPFGLLLDGI</sequence>
<dbReference type="PANTHER" id="PTHR47424">
    <property type="entry name" value="REGULATORY PROTEIN GAL4"/>
    <property type="match status" value="1"/>
</dbReference>
<evidence type="ECO:0000259" key="6">
    <source>
        <dbReference type="PROSITE" id="PS50048"/>
    </source>
</evidence>
<evidence type="ECO:0000256" key="4">
    <source>
        <dbReference type="ARBA" id="ARBA00023163"/>
    </source>
</evidence>
<proteinExistence type="predicted"/>
<dbReference type="InterPro" id="IPR051127">
    <property type="entry name" value="Fungal_SecMet_Regulators"/>
</dbReference>
<dbReference type="GO" id="GO:0000981">
    <property type="term" value="F:DNA-binding transcription factor activity, RNA polymerase II-specific"/>
    <property type="evidence" value="ECO:0007669"/>
    <property type="project" value="InterPro"/>
</dbReference>
<dbReference type="AlphaFoldDB" id="A0A093V9N9"/>
<name>A0A093V9N9_TALMA</name>
<dbReference type="GO" id="GO:0008270">
    <property type="term" value="F:zinc ion binding"/>
    <property type="evidence" value="ECO:0007669"/>
    <property type="project" value="InterPro"/>
</dbReference>
<gene>
    <name evidence="7" type="ORF">GQ26_0112470</name>
</gene>
<dbReference type="PANTHER" id="PTHR47424:SF9">
    <property type="entry name" value="TAH-2"/>
    <property type="match status" value="1"/>
</dbReference>
<dbReference type="GO" id="GO:0006351">
    <property type="term" value="P:DNA-templated transcription"/>
    <property type="evidence" value="ECO:0007669"/>
    <property type="project" value="InterPro"/>
</dbReference>
<dbReference type="GO" id="GO:0000435">
    <property type="term" value="P:positive regulation of transcription from RNA polymerase II promoter by galactose"/>
    <property type="evidence" value="ECO:0007669"/>
    <property type="project" value="TreeGrafter"/>
</dbReference>
<keyword evidence="2" id="KW-0805">Transcription regulation</keyword>
<dbReference type="SMART" id="SM00906">
    <property type="entry name" value="Fungal_trans"/>
    <property type="match status" value="1"/>
</dbReference>
<feature type="domain" description="Zn(2)-C6 fungal-type" evidence="6">
    <location>
        <begin position="64"/>
        <end position="95"/>
    </location>
</feature>
<evidence type="ECO:0000256" key="5">
    <source>
        <dbReference type="ARBA" id="ARBA00023242"/>
    </source>
</evidence>
<dbReference type="InterPro" id="IPR036864">
    <property type="entry name" value="Zn2-C6_fun-type_DNA-bd_sf"/>
</dbReference>
<keyword evidence="3" id="KW-0238">DNA-binding</keyword>
<dbReference type="eggNOG" id="ENOG502QVYJ">
    <property type="taxonomic scope" value="Eukaryota"/>
</dbReference>
<dbReference type="GO" id="GO:0005634">
    <property type="term" value="C:nucleus"/>
    <property type="evidence" value="ECO:0007669"/>
    <property type="project" value="TreeGrafter"/>
</dbReference>
<protein>
    <submittedName>
        <fullName evidence="7">Filamentous growth regulator 27</fullName>
    </submittedName>
</protein>